<reference evidence="2 3" key="1">
    <citation type="submission" date="2020-02" db="EMBL/GenBank/DDBJ databases">
        <title>Ideonella bacterium strain TBM-1.</title>
        <authorList>
            <person name="Chen W.-M."/>
        </authorList>
    </citation>
    <scope>NUCLEOTIDE SEQUENCE [LARGE SCALE GENOMIC DNA]</scope>
    <source>
        <strain evidence="2 3">TBM-1</strain>
    </source>
</reference>
<keyword evidence="1" id="KW-1133">Transmembrane helix</keyword>
<evidence type="ECO:0000256" key="1">
    <source>
        <dbReference type="SAM" id="Phobius"/>
    </source>
</evidence>
<organism evidence="2 3">
    <name type="scientific">Ideonella livida</name>
    <dbReference type="NCBI Taxonomy" id="2707176"/>
    <lineage>
        <taxon>Bacteria</taxon>
        <taxon>Pseudomonadati</taxon>
        <taxon>Pseudomonadota</taxon>
        <taxon>Betaproteobacteria</taxon>
        <taxon>Burkholderiales</taxon>
        <taxon>Sphaerotilaceae</taxon>
        <taxon>Ideonella</taxon>
    </lineage>
</organism>
<evidence type="ECO:0000313" key="3">
    <source>
        <dbReference type="Proteomes" id="UP000484255"/>
    </source>
</evidence>
<keyword evidence="1" id="KW-0472">Membrane</keyword>
<evidence type="ECO:0000313" key="2">
    <source>
        <dbReference type="EMBL" id="NDY89899.1"/>
    </source>
</evidence>
<protein>
    <submittedName>
        <fullName evidence="2">Uncharacterized protein</fullName>
    </submittedName>
</protein>
<dbReference type="Proteomes" id="UP000484255">
    <property type="component" value="Unassembled WGS sequence"/>
</dbReference>
<feature type="transmembrane region" description="Helical" evidence="1">
    <location>
        <begin position="23"/>
        <end position="45"/>
    </location>
</feature>
<dbReference type="AlphaFoldDB" id="A0A7C9TGN2"/>
<proteinExistence type="predicted"/>
<comment type="caution">
    <text evidence="2">The sequence shown here is derived from an EMBL/GenBank/DDBJ whole genome shotgun (WGS) entry which is preliminary data.</text>
</comment>
<keyword evidence="1" id="KW-0812">Transmembrane</keyword>
<dbReference type="RefSeq" id="WP_163455437.1">
    <property type="nucleotide sequence ID" value="NZ_JAAGOH010000001.1"/>
</dbReference>
<keyword evidence="3" id="KW-1185">Reference proteome</keyword>
<name>A0A7C9TGN2_9BURK</name>
<dbReference type="EMBL" id="JAAGOH010000001">
    <property type="protein sequence ID" value="NDY89899.1"/>
    <property type="molecule type" value="Genomic_DNA"/>
</dbReference>
<gene>
    <name evidence="2" type="ORF">G3A44_01675</name>
</gene>
<sequence length="60" mass="6364">MSTAPARLPPPAPRRRTPWGAGLARLLVAVAAAVVLSLVFLAYLAPGMVFDLGSRLWACF</sequence>
<accession>A0A7C9TGN2</accession>